<comment type="caution">
    <text evidence="3">The sequence shown here is derived from an EMBL/GenBank/DDBJ whole genome shotgun (WGS) entry which is preliminary data.</text>
</comment>
<evidence type="ECO:0000313" key="3">
    <source>
        <dbReference type="EMBL" id="GMI00559.1"/>
    </source>
</evidence>
<gene>
    <name evidence="3" type="ORF">TrLO_g8321</name>
</gene>
<evidence type="ECO:0000259" key="2">
    <source>
        <dbReference type="Pfam" id="PF00149"/>
    </source>
</evidence>
<dbReference type="Pfam" id="PF00149">
    <property type="entry name" value="Metallophos"/>
    <property type="match status" value="1"/>
</dbReference>
<name>A0A9W7F4G8_9STRA</name>
<dbReference type="Proteomes" id="UP001165122">
    <property type="component" value="Unassembled WGS sequence"/>
</dbReference>
<reference evidence="4" key="1">
    <citation type="journal article" date="2023" name="Commun. Biol.">
        <title>Genome analysis of Parmales, the sister group of diatoms, reveals the evolutionary specialization of diatoms from phago-mixotrophs to photoautotrophs.</title>
        <authorList>
            <person name="Ban H."/>
            <person name="Sato S."/>
            <person name="Yoshikawa S."/>
            <person name="Yamada K."/>
            <person name="Nakamura Y."/>
            <person name="Ichinomiya M."/>
            <person name="Sato N."/>
            <person name="Blanc-Mathieu R."/>
            <person name="Endo H."/>
            <person name="Kuwata A."/>
            <person name="Ogata H."/>
        </authorList>
    </citation>
    <scope>NUCLEOTIDE SEQUENCE [LARGE SCALE GENOMIC DNA]</scope>
    <source>
        <strain evidence="4">NIES 3700</strain>
    </source>
</reference>
<dbReference type="OrthoDB" id="10631953at2759"/>
<dbReference type="SUPFAM" id="SSF56300">
    <property type="entry name" value="Metallo-dependent phosphatases"/>
    <property type="match status" value="1"/>
</dbReference>
<evidence type="ECO:0000313" key="4">
    <source>
        <dbReference type="Proteomes" id="UP001165122"/>
    </source>
</evidence>
<dbReference type="GO" id="GO:0016787">
    <property type="term" value="F:hydrolase activity"/>
    <property type="evidence" value="ECO:0007669"/>
    <property type="project" value="InterPro"/>
</dbReference>
<feature type="signal peptide" evidence="1">
    <location>
        <begin position="1"/>
        <end position="25"/>
    </location>
</feature>
<keyword evidence="4" id="KW-1185">Reference proteome</keyword>
<sequence length="200" mass="22631">MNSILLQVFGFLILSVALIIGTLQTHHTCTFPSSPYPPLPQTVYEEYTETQPPTKTSFAIIADLQRTYYWECIIGREVNLDASSTLLNSIARGSSALAFLVINGDAIFDGNSYLDWSYFDSIMTPIHSVSLPVLVTLGNHEYWPGLPFLNGLDKTKEKFQVLQNLKRTWYSKTFSGIGLIFLDGNYVMMSDRKLKEQVTW</sequence>
<dbReference type="EMBL" id="BRXW01000024">
    <property type="protein sequence ID" value="GMI00559.1"/>
    <property type="molecule type" value="Genomic_DNA"/>
</dbReference>
<feature type="chain" id="PRO_5040810230" description="Calcineurin-like phosphoesterase domain-containing protein" evidence="1">
    <location>
        <begin position="26"/>
        <end position="200"/>
    </location>
</feature>
<dbReference type="InterPro" id="IPR029052">
    <property type="entry name" value="Metallo-depent_PP-like"/>
</dbReference>
<proteinExistence type="predicted"/>
<feature type="domain" description="Calcineurin-like phosphoesterase" evidence="2">
    <location>
        <begin position="57"/>
        <end position="185"/>
    </location>
</feature>
<dbReference type="AlphaFoldDB" id="A0A9W7F4G8"/>
<dbReference type="InterPro" id="IPR004843">
    <property type="entry name" value="Calcineurin-like_PHP"/>
</dbReference>
<evidence type="ECO:0000256" key="1">
    <source>
        <dbReference type="SAM" id="SignalP"/>
    </source>
</evidence>
<dbReference type="Gene3D" id="3.60.21.10">
    <property type="match status" value="1"/>
</dbReference>
<accession>A0A9W7F4G8</accession>
<keyword evidence="1" id="KW-0732">Signal</keyword>
<protein>
    <recommendedName>
        <fullName evidence="2">Calcineurin-like phosphoesterase domain-containing protein</fullName>
    </recommendedName>
</protein>
<organism evidence="3 4">
    <name type="scientific">Triparma laevis f. longispina</name>
    <dbReference type="NCBI Taxonomy" id="1714387"/>
    <lineage>
        <taxon>Eukaryota</taxon>
        <taxon>Sar</taxon>
        <taxon>Stramenopiles</taxon>
        <taxon>Ochrophyta</taxon>
        <taxon>Bolidophyceae</taxon>
        <taxon>Parmales</taxon>
        <taxon>Triparmaceae</taxon>
        <taxon>Triparma</taxon>
    </lineage>
</organism>